<sequence length="89" mass="10088">MTFLTLRPWRHFNAVDEDGRAWYEDFISAKFVRPVEEAVRGALKNADWDALPPKTGRGKKTLAVIEQRRAPAARPGTQIVARSREPAEV</sequence>
<evidence type="ECO:0000313" key="2">
    <source>
        <dbReference type="Proteomes" id="UP000250321"/>
    </source>
</evidence>
<gene>
    <name evidence="1" type="ORF">Pyn_37837</name>
</gene>
<dbReference type="Proteomes" id="UP000250321">
    <property type="component" value="Unassembled WGS sequence"/>
</dbReference>
<comment type="caution">
    <text evidence="1">The sequence shown here is derived from an EMBL/GenBank/DDBJ whole genome shotgun (WGS) entry which is preliminary data.</text>
</comment>
<organism evidence="1 2">
    <name type="scientific">Prunus yedoensis var. nudiflora</name>
    <dbReference type="NCBI Taxonomy" id="2094558"/>
    <lineage>
        <taxon>Eukaryota</taxon>
        <taxon>Viridiplantae</taxon>
        <taxon>Streptophyta</taxon>
        <taxon>Embryophyta</taxon>
        <taxon>Tracheophyta</taxon>
        <taxon>Spermatophyta</taxon>
        <taxon>Magnoliopsida</taxon>
        <taxon>eudicotyledons</taxon>
        <taxon>Gunneridae</taxon>
        <taxon>Pentapetalae</taxon>
        <taxon>rosids</taxon>
        <taxon>fabids</taxon>
        <taxon>Rosales</taxon>
        <taxon>Rosaceae</taxon>
        <taxon>Amygdaloideae</taxon>
        <taxon>Amygdaleae</taxon>
        <taxon>Prunus</taxon>
    </lineage>
</organism>
<accession>A0A314UZ02</accession>
<dbReference type="AlphaFoldDB" id="A0A314UZ02"/>
<name>A0A314UZ02_PRUYE</name>
<keyword evidence="2" id="KW-1185">Reference proteome</keyword>
<dbReference type="EMBL" id="PJQY01002772">
    <property type="protein sequence ID" value="PQM42767.1"/>
    <property type="molecule type" value="Genomic_DNA"/>
</dbReference>
<protein>
    <submittedName>
        <fullName evidence="1">Uncharacterized protein</fullName>
    </submittedName>
</protein>
<proteinExistence type="predicted"/>
<evidence type="ECO:0000313" key="1">
    <source>
        <dbReference type="EMBL" id="PQM42767.1"/>
    </source>
</evidence>
<reference evidence="1 2" key="1">
    <citation type="submission" date="2018-02" db="EMBL/GenBank/DDBJ databases">
        <title>Draft genome of wild Prunus yedoensis var. nudiflora.</title>
        <authorList>
            <person name="Baek S."/>
            <person name="Kim J.-H."/>
            <person name="Choi K."/>
            <person name="Kim G.-B."/>
            <person name="Cho A."/>
            <person name="Jang H."/>
            <person name="Shin C.-H."/>
            <person name="Yu H.-J."/>
            <person name="Mun J.-H."/>
        </authorList>
    </citation>
    <scope>NUCLEOTIDE SEQUENCE [LARGE SCALE GENOMIC DNA]</scope>
    <source>
        <strain evidence="2">cv. Jeju island</strain>
        <tissue evidence="1">Leaf</tissue>
    </source>
</reference>